<feature type="compositionally biased region" description="Low complexity" evidence="4">
    <location>
        <begin position="121"/>
        <end position="130"/>
    </location>
</feature>
<organism evidence="5 6">
    <name type="scientific">Natronogracilivirga saccharolytica</name>
    <dbReference type="NCBI Taxonomy" id="2812953"/>
    <lineage>
        <taxon>Bacteria</taxon>
        <taxon>Pseudomonadati</taxon>
        <taxon>Balneolota</taxon>
        <taxon>Balneolia</taxon>
        <taxon>Balneolales</taxon>
        <taxon>Cyclonatronaceae</taxon>
        <taxon>Natronogracilivirga</taxon>
    </lineage>
</organism>
<evidence type="ECO:0000256" key="3">
    <source>
        <dbReference type="ARBA" id="ARBA00022691"/>
    </source>
</evidence>
<dbReference type="EMBL" id="JAFIDN010000003">
    <property type="protein sequence ID" value="MBP3192018.1"/>
    <property type="molecule type" value="Genomic_DNA"/>
</dbReference>
<dbReference type="Gene3D" id="3.40.50.150">
    <property type="entry name" value="Vaccinia Virus protein VP39"/>
    <property type="match status" value="1"/>
</dbReference>
<dbReference type="GO" id="GO:0008168">
    <property type="term" value="F:methyltransferase activity"/>
    <property type="evidence" value="ECO:0007669"/>
    <property type="project" value="UniProtKB-KW"/>
</dbReference>
<sequence length="279" mass="32156">MSTRRKKDRTSGFFLSRRQTELTEWMDLRDCDPVMLRNTYRYFSIVNRLISRWDAVYRRWIRPELHPHRTFRLLDVGSGGGDLTYRIRQLAVRDGFRLSVTGIDPDPRAWDFAVNTYNGNNNDSSGSGRNAGKTGKSPRSSQPGIPAGTDGLQFRRESARSLIDRQESFDFVICNHVLHHLGDKTIPEFMNELTQLARIRVLCSDIERSVTGYAMFSVATWPLFPKSFIRADGLISIRKSFTLHELRRLAPAGWTVNRMFPYRLLAVFDCKKTDTPSDN</sequence>
<evidence type="ECO:0000256" key="1">
    <source>
        <dbReference type="ARBA" id="ARBA00022603"/>
    </source>
</evidence>
<dbReference type="AlphaFoldDB" id="A0A8J7RKW1"/>
<keyword evidence="6" id="KW-1185">Reference proteome</keyword>
<dbReference type="SUPFAM" id="SSF53335">
    <property type="entry name" value="S-adenosyl-L-methionine-dependent methyltransferases"/>
    <property type="match status" value="1"/>
</dbReference>
<dbReference type="Proteomes" id="UP000673975">
    <property type="component" value="Unassembled WGS sequence"/>
</dbReference>
<keyword evidence="1 5" id="KW-0489">Methyltransferase</keyword>
<dbReference type="PANTHER" id="PTHR43464">
    <property type="entry name" value="METHYLTRANSFERASE"/>
    <property type="match status" value="1"/>
</dbReference>
<dbReference type="Pfam" id="PF13489">
    <property type="entry name" value="Methyltransf_23"/>
    <property type="match status" value="1"/>
</dbReference>
<dbReference type="RefSeq" id="WP_210510915.1">
    <property type="nucleotide sequence ID" value="NZ_JAFIDN010000003.1"/>
</dbReference>
<dbReference type="InterPro" id="IPR029063">
    <property type="entry name" value="SAM-dependent_MTases_sf"/>
</dbReference>
<keyword evidence="3" id="KW-0949">S-adenosyl-L-methionine</keyword>
<evidence type="ECO:0000256" key="4">
    <source>
        <dbReference type="SAM" id="MobiDB-lite"/>
    </source>
</evidence>
<comment type="caution">
    <text evidence="5">The sequence shown here is derived from an EMBL/GenBank/DDBJ whole genome shotgun (WGS) entry which is preliminary data.</text>
</comment>
<evidence type="ECO:0000313" key="6">
    <source>
        <dbReference type="Proteomes" id="UP000673975"/>
    </source>
</evidence>
<dbReference type="GO" id="GO:0032259">
    <property type="term" value="P:methylation"/>
    <property type="evidence" value="ECO:0007669"/>
    <property type="project" value="UniProtKB-KW"/>
</dbReference>
<dbReference type="CDD" id="cd02440">
    <property type="entry name" value="AdoMet_MTases"/>
    <property type="match status" value="1"/>
</dbReference>
<protein>
    <submittedName>
        <fullName evidence="5">Methyltransferase</fullName>
    </submittedName>
</protein>
<evidence type="ECO:0000313" key="5">
    <source>
        <dbReference type="EMBL" id="MBP3192018.1"/>
    </source>
</evidence>
<name>A0A8J7RKW1_9BACT</name>
<accession>A0A8J7RKW1</accession>
<dbReference type="PANTHER" id="PTHR43464:SF19">
    <property type="entry name" value="UBIQUINONE BIOSYNTHESIS O-METHYLTRANSFERASE, MITOCHONDRIAL"/>
    <property type="match status" value="1"/>
</dbReference>
<evidence type="ECO:0000256" key="2">
    <source>
        <dbReference type="ARBA" id="ARBA00022679"/>
    </source>
</evidence>
<gene>
    <name evidence="5" type="ORF">NATSA_04995</name>
</gene>
<feature type="region of interest" description="Disordered" evidence="4">
    <location>
        <begin position="121"/>
        <end position="151"/>
    </location>
</feature>
<proteinExistence type="predicted"/>
<keyword evidence="2" id="KW-0808">Transferase</keyword>
<reference evidence="5" key="1">
    <citation type="submission" date="2021-02" db="EMBL/GenBank/DDBJ databases">
        <title>Natronogracilivirga saccharolytica gen. nov. sp. nov. a new anaerobic, haloalkiliphilic carbohydrate-fermenting bacterium from soda lake and proposing of Cyclonatronumiaceae fam. nov. in the phylum Balneolaeota.</title>
        <authorList>
            <person name="Zhilina T.N."/>
            <person name="Sorokin D.Y."/>
            <person name="Zavarzina D.G."/>
            <person name="Toshchakov S.V."/>
            <person name="Kublanov I.V."/>
        </authorList>
    </citation>
    <scope>NUCLEOTIDE SEQUENCE</scope>
    <source>
        <strain evidence="5">Z-1702</strain>
    </source>
</reference>